<keyword evidence="2" id="KW-1185">Reference proteome</keyword>
<evidence type="ECO:0000313" key="1">
    <source>
        <dbReference type="EMBL" id="THU05186.1"/>
    </source>
</evidence>
<protein>
    <submittedName>
        <fullName evidence="1">Uncharacterized protein</fullName>
    </submittedName>
</protein>
<accession>A0A4V4GSP0</accession>
<reference evidence="1 2" key="1">
    <citation type="journal article" date="2015" name="Antonie Van Leeuwenhoek">
        <title>Lampropedia puyangensis sp. nov., isolated from symptomatic bark of Populus ? euramericana canker and emended description of Lampropedia hyalina (Ehrenberg 1832) Lee et al. 2004.</title>
        <authorList>
            <person name="Li Y."/>
            <person name="Wang T."/>
            <person name="Piao C.G."/>
            <person name="Wang L.F."/>
            <person name="Tian G.Z."/>
            <person name="Zhu T.H."/>
            <person name="Guo M.W."/>
        </authorList>
    </citation>
    <scope>NUCLEOTIDE SEQUENCE [LARGE SCALE GENOMIC DNA]</scope>
    <source>
        <strain evidence="1 2">2-bin</strain>
    </source>
</reference>
<sequence length="78" mass="8424">MRMIFSLMGVILTLAIIAVLMKQQLQPTVAPEPIAGASLSSEGGVVPQVNAGNAQQVQNQIKRDLEQALQNTQREIPE</sequence>
<dbReference type="AlphaFoldDB" id="A0A4V4GSP0"/>
<dbReference type="Proteomes" id="UP000308917">
    <property type="component" value="Unassembled WGS sequence"/>
</dbReference>
<proteinExistence type="predicted"/>
<organism evidence="1 2">
    <name type="scientific">Lampropedia puyangensis</name>
    <dbReference type="NCBI Taxonomy" id="1330072"/>
    <lineage>
        <taxon>Bacteria</taxon>
        <taxon>Pseudomonadati</taxon>
        <taxon>Pseudomonadota</taxon>
        <taxon>Betaproteobacteria</taxon>
        <taxon>Burkholderiales</taxon>
        <taxon>Comamonadaceae</taxon>
        <taxon>Lampropedia</taxon>
    </lineage>
</organism>
<evidence type="ECO:0000313" key="2">
    <source>
        <dbReference type="Proteomes" id="UP000308917"/>
    </source>
</evidence>
<name>A0A4V4GSP0_9BURK</name>
<dbReference type="EMBL" id="STFG01000001">
    <property type="protein sequence ID" value="THU05186.1"/>
    <property type="molecule type" value="Genomic_DNA"/>
</dbReference>
<gene>
    <name evidence="1" type="ORF">E9531_01120</name>
</gene>
<comment type="caution">
    <text evidence="1">The sequence shown here is derived from an EMBL/GenBank/DDBJ whole genome shotgun (WGS) entry which is preliminary data.</text>
</comment>
<dbReference type="RefSeq" id="WP_136571897.1">
    <property type="nucleotide sequence ID" value="NZ_STFG01000001.1"/>
</dbReference>